<dbReference type="Gene3D" id="3.30.420.270">
    <property type="match status" value="1"/>
</dbReference>
<dbReference type="GO" id="GO:0015031">
    <property type="term" value="P:protein transport"/>
    <property type="evidence" value="ECO:0007669"/>
    <property type="project" value="UniProtKB-KW"/>
</dbReference>
<keyword evidence="6 10" id="KW-0812">Transmembrane</keyword>
<evidence type="ECO:0000256" key="6">
    <source>
        <dbReference type="ARBA" id="ARBA00022692"/>
    </source>
</evidence>
<dbReference type="GO" id="GO:0051301">
    <property type="term" value="P:cell division"/>
    <property type="evidence" value="ECO:0007669"/>
    <property type="project" value="UniProtKB-KW"/>
</dbReference>
<evidence type="ECO:0000256" key="8">
    <source>
        <dbReference type="ARBA" id="ARBA00023136"/>
    </source>
</evidence>
<evidence type="ECO:0000313" key="12">
    <source>
        <dbReference type="EMBL" id="BBO99951.1"/>
    </source>
</evidence>
<keyword evidence="4" id="KW-0997">Cell inner membrane</keyword>
<dbReference type="RefSeq" id="WP_162083931.1">
    <property type="nucleotide sequence ID" value="NZ_AP021881.1"/>
</dbReference>
<dbReference type="InterPro" id="IPR003400">
    <property type="entry name" value="ExbD"/>
</dbReference>
<reference evidence="13" key="1">
    <citation type="submission" date="2019-11" db="EMBL/GenBank/DDBJ databases">
        <title>Isolation and characterization of a novel species in the genus Sulfuriferula.</title>
        <authorList>
            <person name="Mochizuki J."/>
            <person name="Kojima H."/>
            <person name="Fukui M."/>
        </authorList>
    </citation>
    <scope>NUCLEOTIDE SEQUENCE [LARGE SCALE GENOMIC DNA]</scope>
    <source>
        <strain evidence="13">SGTM</strain>
    </source>
</reference>
<name>A0A809S830_9PROT</name>
<evidence type="ECO:0000256" key="10">
    <source>
        <dbReference type="RuleBase" id="RU003879"/>
    </source>
</evidence>
<keyword evidence="10" id="KW-0813">Transport</keyword>
<evidence type="ECO:0000256" key="1">
    <source>
        <dbReference type="ARBA" id="ARBA00004162"/>
    </source>
</evidence>
<dbReference type="GO" id="GO:0005886">
    <property type="term" value="C:plasma membrane"/>
    <property type="evidence" value="ECO:0007669"/>
    <property type="project" value="UniProtKB-SubCell"/>
</dbReference>
<dbReference type="InterPro" id="IPR014168">
    <property type="entry name" value="Tol-Pal_TolR"/>
</dbReference>
<dbReference type="EMBL" id="AP021881">
    <property type="protein sequence ID" value="BBO99951.1"/>
    <property type="molecule type" value="Genomic_DNA"/>
</dbReference>
<feature type="transmembrane region" description="Helical" evidence="11">
    <location>
        <begin position="12"/>
        <end position="36"/>
    </location>
</feature>
<evidence type="ECO:0000256" key="2">
    <source>
        <dbReference type="ARBA" id="ARBA00005811"/>
    </source>
</evidence>
<sequence>MSQRRPRKQMNNINVVPYIDVMLVLLVIFMVTAPMVNPGQVDLPSVAKTQTVALQPLQITIHANGELRVHDQAQANSDEQTVDNTELVNVIRQKQADHPDQAVVIAADKNVRYEDVMKIMSLMQQNQVKRVGLLAAMGDK</sequence>
<keyword evidence="9" id="KW-0131">Cell cycle</keyword>
<evidence type="ECO:0000256" key="7">
    <source>
        <dbReference type="ARBA" id="ARBA00022989"/>
    </source>
</evidence>
<keyword evidence="13" id="KW-1185">Reference proteome</keyword>
<dbReference type="Proteomes" id="UP000463939">
    <property type="component" value="Chromosome"/>
</dbReference>
<dbReference type="Pfam" id="PF02472">
    <property type="entry name" value="ExbD"/>
    <property type="match status" value="1"/>
</dbReference>
<dbReference type="AlphaFoldDB" id="A0A809S830"/>
<organism evidence="12 13">
    <name type="scientific">Sulfuriferula nivalis</name>
    <dbReference type="NCBI Taxonomy" id="2675298"/>
    <lineage>
        <taxon>Bacteria</taxon>
        <taxon>Pseudomonadati</taxon>
        <taxon>Pseudomonadota</taxon>
        <taxon>Betaproteobacteria</taxon>
        <taxon>Nitrosomonadales</taxon>
        <taxon>Sulfuricellaceae</taxon>
        <taxon>Sulfuriferula</taxon>
    </lineage>
</organism>
<gene>
    <name evidence="12" type="primary">tolR</name>
    <name evidence="12" type="ORF">SFSGTM_06600</name>
</gene>
<protein>
    <submittedName>
        <fullName evidence="12">TolR-like protein</fullName>
    </submittedName>
</protein>
<evidence type="ECO:0000256" key="5">
    <source>
        <dbReference type="ARBA" id="ARBA00022618"/>
    </source>
</evidence>
<keyword evidence="7 11" id="KW-1133">Transmembrane helix</keyword>
<evidence type="ECO:0000256" key="4">
    <source>
        <dbReference type="ARBA" id="ARBA00022519"/>
    </source>
</evidence>
<dbReference type="NCBIfam" id="TIGR02801">
    <property type="entry name" value="tolR"/>
    <property type="match status" value="1"/>
</dbReference>
<dbReference type="GO" id="GO:0022857">
    <property type="term" value="F:transmembrane transporter activity"/>
    <property type="evidence" value="ECO:0007669"/>
    <property type="project" value="InterPro"/>
</dbReference>
<evidence type="ECO:0000256" key="3">
    <source>
        <dbReference type="ARBA" id="ARBA00022475"/>
    </source>
</evidence>
<dbReference type="PANTHER" id="PTHR30558:SF7">
    <property type="entry name" value="TOL-PAL SYSTEM PROTEIN TOLR"/>
    <property type="match status" value="1"/>
</dbReference>
<accession>A0A809S830</accession>
<evidence type="ECO:0000256" key="9">
    <source>
        <dbReference type="ARBA" id="ARBA00023306"/>
    </source>
</evidence>
<keyword evidence="8 11" id="KW-0472">Membrane</keyword>
<proteinExistence type="inferred from homology"/>
<evidence type="ECO:0000256" key="11">
    <source>
        <dbReference type="SAM" id="Phobius"/>
    </source>
</evidence>
<comment type="similarity">
    <text evidence="2 10">Belongs to the ExbD/TolR family.</text>
</comment>
<dbReference type="KEGG" id="sniv:SFSGTM_06600"/>
<comment type="subcellular location">
    <subcellularLocation>
        <location evidence="1">Cell membrane</location>
        <topology evidence="1">Single-pass membrane protein</topology>
    </subcellularLocation>
    <subcellularLocation>
        <location evidence="10">Cell membrane</location>
        <topology evidence="10">Single-pass type II membrane protein</topology>
    </subcellularLocation>
</comment>
<keyword evidence="5" id="KW-0132">Cell division</keyword>
<dbReference type="PANTHER" id="PTHR30558">
    <property type="entry name" value="EXBD MEMBRANE COMPONENT OF PMF-DRIVEN MACROMOLECULE IMPORT SYSTEM"/>
    <property type="match status" value="1"/>
</dbReference>
<keyword evidence="3" id="KW-1003">Cell membrane</keyword>
<keyword evidence="10" id="KW-0653">Protein transport</keyword>
<evidence type="ECO:0000313" key="13">
    <source>
        <dbReference type="Proteomes" id="UP000463939"/>
    </source>
</evidence>